<gene>
    <name evidence="1" type="ORF">QYF61_003751</name>
</gene>
<comment type="caution">
    <text evidence="1">The sequence shown here is derived from an EMBL/GenBank/DDBJ whole genome shotgun (WGS) entry which is preliminary data.</text>
</comment>
<evidence type="ECO:0000313" key="2">
    <source>
        <dbReference type="Proteomes" id="UP001333110"/>
    </source>
</evidence>
<dbReference type="EMBL" id="JAUNZN010000002">
    <property type="protein sequence ID" value="KAK4825989.1"/>
    <property type="molecule type" value="Genomic_DNA"/>
</dbReference>
<dbReference type="Proteomes" id="UP001333110">
    <property type="component" value="Unassembled WGS sequence"/>
</dbReference>
<accession>A0AAN7NHJ2</accession>
<feature type="non-terminal residue" evidence="1">
    <location>
        <position position="137"/>
    </location>
</feature>
<proteinExistence type="predicted"/>
<organism evidence="1 2">
    <name type="scientific">Mycteria americana</name>
    <name type="common">Wood stork</name>
    <dbReference type="NCBI Taxonomy" id="33587"/>
    <lineage>
        <taxon>Eukaryota</taxon>
        <taxon>Metazoa</taxon>
        <taxon>Chordata</taxon>
        <taxon>Craniata</taxon>
        <taxon>Vertebrata</taxon>
        <taxon>Euteleostomi</taxon>
        <taxon>Archelosauria</taxon>
        <taxon>Archosauria</taxon>
        <taxon>Dinosauria</taxon>
        <taxon>Saurischia</taxon>
        <taxon>Theropoda</taxon>
        <taxon>Coelurosauria</taxon>
        <taxon>Aves</taxon>
        <taxon>Neognathae</taxon>
        <taxon>Neoaves</taxon>
        <taxon>Aequornithes</taxon>
        <taxon>Ciconiiformes</taxon>
        <taxon>Ciconiidae</taxon>
        <taxon>Mycteria</taxon>
    </lineage>
</organism>
<protein>
    <submittedName>
        <fullName evidence="1">Uncharacterized protein</fullName>
    </submittedName>
</protein>
<evidence type="ECO:0000313" key="1">
    <source>
        <dbReference type="EMBL" id="KAK4825989.1"/>
    </source>
</evidence>
<dbReference type="AlphaFoldDB" id="A0AAN7NHJ2"/>
<keyword evidence="2" id="KW-1185">Reference proteome</keyword>
<sequence>MRVVRHWNRLPREVMDAPSVEVFKVRLARALSNLVWWKSILYLPVDNLVFLHILGLVEIYGPDMASVETSTTTLQKHLVKIALTVFHFEPMKTQLSSLHLPACLREWVLCQPEAAVLGEDPTIGVRHKQVTPIFKIQ</sequence>
<name>A0AAN7NHJ2_MYCAM</name>
<reference evidence="1 2" key="1">
    <citation type="journal article" date="2023" name="J. Hered.">
        <title>Chromosome-level genome of the wood stork (Mycteria americana) provides insight into avian chromosome evolution.</title>
        <authorList>
            <person name="Flamio R. Jr."/>
            <person name="Ramstad K.M."/>
        </authorList>
    </citation>
    <scope>NUCLEOTIDE SEQUENCE [LARGE SCALE GENOMIC DNA]</scope>
    <source>
        <strain evidence="1">JAX WOST 10</strain>
    </source>
</reference>